<dbReference type="PRINTS" id="PR00492">
    <property type="entry name" value="RHOGDI"/>
</dbReference>
<evidence type="ECO:0000256" key="1">
    <source>
        <dbReference type="ARBA" id="ARBA00004496"/>
    </source>
</evidence>
<keyword evidence="7" id="KW-1133">Transmembrane helix</keyword>
<keyword evidence="9" id="KW-1185">Reference proteome</keyword>
<protein>
    <recommendedName>
        <fullName evidence="5">Rho GDP-dissociation inhibitor 3</fullName>
    </recommendedName>
    <alternativeName>
        <fullName evidence="6">Rho-GDI gamma</fullName>
    </alternativeName>
</protein>
<evidence type="ECO:0000256" key="5">
    <source>
        <dbReference type="ARBA" id="ARBA00073845"/>
    </source>
</evidence>
<sequence length="363" mass="41861">MRRDFWDNCPCWSSTHGSPVGTESAEVMTQHRRACAVSHQLNCSLEIWNNKPQESRNKCEFWSLIRFEQNDFGTTISWNKSICTIVFIITTRHSSTPIIVVLFIIIIIIIAEYRCQNLLVLVIVRYFCRQTIEFGTVFGLSNSIVFQFVFENNKLRMSDGDVVKDGVDKLAIHDDDEIESNYKPPPEKSIEELLNADKEDASLQKYKEKLLGDANSGKIIFDESNPNKVIVKKLALCVADRPDMELDLSGDLTNLKKQVFIIKEGISYKIRIDFIVQREIVHGLKYVQKTYRLGVPVDKMTHMVGSYPPKMEIQSYTTPAEDAPSGMMARGSYTVHSLFTDDDKKEHLKWEWVFEIKKDWKDN</sequence>
<keyword evidence="7" id="KW-0812">Transmembrane</keyword>
<evidence type="ECO:0000256" key="4">
    <source>
        <dbReference type="ARBA" id="ARBA00053735"/>
    </source>
</evidence>
<dbReference type="InterPro" id="IPR024792">
    <property type="entry name" value="RhoGDI_dom_sf"/>
</dbReference>
<dbReference type="InterPro" id="IPR000406">
    <property type="entry name" value="Rho_GDI"/>
</dbReference>
<dbReference type="PANTHER" id="PTHR10980">
    <property type="entry name" value="RHO GDP-DISSOCIATION INHIBITOR"/>
    <property type="match status" value="1"/>
</dbReference>
<dbReference type="GO" id="GO:0016020">
    <property type="term" value="C:membrane"/>
    <property type="evidence" value="ECO:0007669"/>
    <property type="project" value="TreeGrafter"/>
</dbReference>
<proteinExistence type="inferred from homology"/>
<dbReference type="GO" id="GO:0007266">
    <property type="term" value="P:Rho protein signal transduction"/>
    <property type="evidence" value="ECO:0007669"/>
    <property type="project" value="InterPro"/>
</dbReference>
<dbReference type="InterPro" id="IPR014756">
    <property type="entry name" value="Ig_E-set"/>
</dbReference>
<evidence type="ECO:0000256" key="3">
    <source>
        <dbReference type="ARBA" id="ARBA00022490"/>
    </source>
</evidence>
<gene>
    <name evidence="8" type="ORF">AGLY_004717</name>
</gene>
<evidence type="ECO:0000313" key="8">
    <source>
        <dbReference type="EMBL" id="KAE9539465.1"/>
    </source>
</evidence>
<comment type="similarity">
    <text evidence="2">Belongs to the Rho GDI family.</text>
</comment>
<reference evidence="8 9" key="1">
    <citation type="submission" date="2019-08" db="EMBL/GenBank/DDBJ databases">
        <title>The genome of the soybean aphid Biotype 1, its phylome, world population structure and adaptation to the North American continent.</title>
        <authorList>
            <person name="Giordano R."/>
            <person name="Donthu R.K."/>
            <person name="Hernandez A.G."/>
            <person name="Wright C.L."/>
            <person name="Zimin A.V."/>
        </authorList>
    </citation>
    <scope>NUCLEOTIDE SEQUENCE [LARGE SCALE GENOMIC DNA]</scope>
    <source>
        <tissue evidence="8">Whole aphids</tissue>
    </source>
</reference>
<name>A0A6G0TUN0_APHGL</name>
<dbReference type="GO" id="GO:0005829">
    <property type="term" value="C:cytosol"/>
    <property type="evidence" value="ECO:0007669"/>
    <property type="project" value="TreeGrafter"/>
</dbReference>
<comment type="caution">
    <text evidence="8">The sequence shown here is derived from an EMBL/GenBank/DDBJ whole genome shotgun (WGS) entry which is preliminary data.</text>
</comment>
<evidence type="ECO:0000256" key="2">
    <source>
        <dbReference type="ARBA" id="ARBA00009758"/>
    </source>
</evidence>
<dbReference type="EMBL" id="VYZN01000014">
    <property type="protein sequence ID" value="KAE9539465.1"/>
    <property type="molecule type" value="Genomic_DNA"/>
</dbReference>
<organism evidence="8 9">
    <name type="scientific">Aphis glycines</name>
    <name type="common">Soybean aphid</name>
    <dbReference type="NCBI Taxonomy" id="307491"/>
    <lineage>
        <taxon>Eukaryota</taxon>
        <taxon>Metazoa</taxon>
        <taxon>Ecdysozoa</taxon>
        <taxon>Arthropoda</taxon>
        <taxon>Hexapoda</taxon>
        <taxon>Insecta</taxon>
        <taxon>Pterygota</taxon>
        <taxon>Neoptera</taxon>
        <taxon>Paraneoptera</taxon>
        <taxon>Hemiptera</taxon>
        <taxon>Sternorrhyncha</taxon>
        <taxon>Aphidomorpha</taxon>
        <taxon>Aphidoidea</taxon>
        <taxon>Aphididae</taxon>
        <taxon>Aphidini</taxon>
        <taxon>Aphis</taxon>
        <taxon>Aphis</taxon>
    </lineage>
</organism>
<dbReference type="GO" id="GO:0005094">
    <property type="term" value="F:Rho GDP-dissociation inhibitor activity"/>
    <property type="evidence" value="ECO:0007669"/>
    <property type="project" value="InterPro"/>
</dbReference>
<dbReference type="Proteomes" id="UP000475862">
    <property type="component" value="Unassembled WGS sequence"/>
</dbReference>
<dbReference type="PANTHER" id="PTHR10980:SF3">
    <property type="entry name" value="LD16419P"/>
    <property type="match status" value="1"/>
</dbReference>
<dbReference type="Pfam" id="PF02115">
    <property type="entry name" value="Rho_GDI"/>
    <property type="match status" value="1"/>
</dbReference>
<feature type="transmembrane region" description="Helical" evidence="7">
    <location>
        <begin position="96"/>
        <end position="113"/>
    </location>
</feature>
<evidence type="ECO:0000256" key="6">
    <source>
        <dbReference type="ARBA" id="ARBA00080671"/>
    </source>
</evidence>
<keyword evidence="3" id="KW-0963">Cytoplasm</keyword>
<comment type="subcellular location">
    <subcellularLocation>
        <location evidence="1">Cytoplasm</location>
    </subcellularLocation>
</comment>
<comment type="function">
    <text evidence="4">Inhibits GDP/GTP exchange reaction of RhoB. Interacts specifically with the GDP- and GTP-bound forms of post-translationally processed Rhob and Rhog proteins, both of which show a growth-regulated expression in mammalian cells. Stimulates the release of the GDP-bound but not the GTP-bound RhoB protein. Also inhibits the GDP/GTP exchange of RhoB but shows less ability to inhibit the dissociation of prebound GTP.</text>
</comment>
<dbReference type="SUPFAM" id="SSF81296">
    <property type="entry name" value="E set domains"/>
    <property type="match status" value="1"/>
</dbReference>
<accession>A0A6G0TUN0</accession>
<dbReference type="AlphaFoldDB" id="A0A6G0TUN0"/>
<dbReference type="Gene3D" id="2.70.50.30">
    <property type="entry name" value="Coagulation Factor XIII, subunit A, domain 1"/>
    <property type="match status" value="1"/>
</dbReference>
<evidence type="ECO:0000313" key="9">
    <source>
        <dbReference type="Proteomes" id="UP000475862"/>
    </source>
</evidence>
<keyword evidence="7" id="KW-0472">Membrane</keyword>
<dbReference type="OrthoDB" id="1683373at2759"/>
<evidence type="ECO:0000256" key="7">
    <source>
        <dbReference type="SAM" id="Phobius"/>
    </source>
</evidence>
<dbReference type="FunFam" id="2.70.50.30:FF:000001">
    <property type="entry name" value="Rho GDP-dissociation inhibitor 1"/>
    <property type="match status" value="1"/>
</dbReference>